<feature type="compositionally biased region" description="Low complexity" evidence="1">
    <location>
        <begin position="161"/>
        <end position="192"/>
    </location>
</feature>
<evidence type="ECO:0000256" key="2">
    <source>
        <dbReference type="SAM" id="Phobius"/>
    </source>
</evidence>
<dbReference type="CDD" id="cd06577">
    <property type="entry name" value="PASTA_pknB"/>
    <property type="match status" value="1"/>
</dbReference>
<dbReference type="RefSeq" id="WP_377544353.1">
    <property type="nucleotide sequence ID" value="NZ_JBHSBN010000006.1"/>
</dbReference>
<dbReference type="Proteomes" id="UP001595868">
    <property type="component" value="Unassembled WGS sequence"/>
</dbReference>
<evidence type="ECO:0000313" key="5">
    <source>
        <dbReference type="Proteomes" id="UP001595868"/>
    </source>
</evidence>
<reference evidence="5" key="1">
    <citation type="journal article" date="2019" name="Int. J. Syst. Evol. Microbiol.">
        <title>The Global Catalogue of Microorganisms (GCM) 10K type strain sequencing project: providing services to taxonomists for standard genome sequencing and annotation.</title>
        <authorList>
            <consortium name="The Broad Institute Genomics Platform"/>
            <consortium name="The Broad Institute Genome Sequencing Center for Infectious Disease"/>
            <person name="Wu L."/>
            <person name="Ma J."/>
        </authorList>
    </citation>
    <scope>NUCLEOTIDE SEQUENCE [LARGE SCALE GENOMIC DNA]</scope>
    <source>
        <strain evidence="5">2902at01</strain>
    </source>
</reference>
<organism evidence="4 5">
    <name type="scientific">Micromonospora zhanjiangensis</name>
    <dbReference type="NCBI Taxonomy" id="1522057"/>
    <lineage>
        <taxon>Bacteria</taxon>
        <taxon>Bacillati</taxon>
        <taxon>Actinomycetota</taxon>
        <taxon>Actinomycetes</taxon>
        <taxon>Micromonosporales</taxon>
        <taxon>Micromonosporaceae</taxon>
        <taxon>Micromonospora</taxon>
    </lineage>
</organism>
<dbReference type="PROSITE" id="PS51178">
    <property type="entry name" value="PASTA"/>
    <property type="match status" value="1"/>
</dbReference>
<comment type="caution">
    <text evidence="4">The sequence shown here is derived from an EMBL/GenBank/DDBJ whole genome shotgun (WGS) entry which is preliminary data.</text>
</comment>
<feature type="region of interest" description="Disordered" evidence="1">
    <location>
        <begin position="251"/>
        <end position="278"/>
    </location>
</feature>
<dbReference type="EMBL" id="JBHSBN010000006">
    <property type="protein sequence ID" value="MFC4106447.1"/>
    <property type="molecule type" value="Genomic_DNA"/>
</dbReference>
<keyword evidence="2" id="KW-0472">Membrane</keyword>
<evidence type="ECO:0000256" key="1">
    <source>
        <dbReference type="SAM" id="MobiDB-lite"/>
    </source>
</evidence>
<keyword evidence="2" id="KW-0812">Transmembrane</keyword>
<feature type="region of interest" description="Disordered" evidence="1">
    <location>
        <begin position="1"/>
        <end position="112"/>
    </location>
</feature>
<dbReference type="InterPro" id="IPR005543">
    <property type="entry name" value="PASTA_dom"/>
</dbReference>
<dbReference type="Pfam" id="PF03793">
    <property type="entry name" value="PASTA"/>
    <property type="match status" value="1"/>
</dbReference>
<keyword evidence="2" id="KW-1133">Transmembrane helix</keyword>
<accession>A0ABV8KKC7</accession>
<keyword evidence="5" id="KW-1185">Reference proteome</keyword>
<name>A0ABV8KKC7_9ACTN</name>
<dbReference type="SMART" id="SM00740">
    <property type="entry name" value="PASTA"/>
    <property type="match status" value="1"/>
</dbReference>
<feature type="region of interest" description="Disordered" evidence="1">
    <location>
        <begin position="150"/>
        <end position="192"/>
    </location>
</feature>
<sequence length="278" mass="29079">MADDPQEPPGTSPPGGREPGDRDELDQTREFDPFADERPPSADRPGAPSEPTTRAAHHPTEPPPAHQPTGPHEAARHEVAPPTDPRWSGRAGVPPPPATGPGPTQWYPADDDRSDRRWWTPILFGVVALVLLGVLGFGLWLIANARRQNPAPTPSVPTAGVPSSTVAPTSAAPTPSVPTSQASSSAASVTVPPVVGLPEDTARAVLDQFGLTYRLRYRVSDQPPGTVVATEPTAGTQVPAGQLVTLVIAEAPGGHPTRSQPGTGPTVENPFGPRPTRR</sequence>
<gene>
    <name evidence="4" type="ORF">ACFOX0_10930</name>
</gene>
<protein>
    <submittedName>
        <fullName evidence="4">PASTA domain-containing protein</fullName>
    </submittedName>
</protein>
<feature type="transmembrane region" description="Helical" evidence="2">
    <location>
        <begin position="122"/>
        <end position="143"/>
    </location>
</feature>
<dbReference type="Gene3D" id="3.30.10.20">
    <property type="match status" value="1"/>
</dbReference>
<evidence type="ECO:0000313" key="4">
    <source>
        <dbReference type="EMBL" id="MFC4106447.1"/>
    </source>
</evidence>
<feature type="compositionally biased region" description="Basic and acidic residues" evidence="1">
    <location>
        <begin position="18"/>
        <end position="41"/>
    </location>
</feature>
<feature type="domain" description="PASTA" evidence="3">
    <location>
        <begin position="185"/>
        <end position="250"/>
    </location>
</feature>
<proteinExistence type="predicted"/>
<evidence type="ECO:0000259" key="3">
    <source>
        <dbReference type="PROSITE" id="PS51178"/>
    </source>
</evidence>